<feature type="transmembrane region" description="Helical" evidence="6">
    <location>
        <begin position="25"/>
        <end position="44"/>
    </location>
</feature>
<sequence length="335" mass="35608">MSPTTLPASPSTWDRVRSYSPPGRYLPVIGTFALFVGMFGVGGLQYDQFADTQNLLNLLRDNSFFIVLAVGMTFVILTGGIDLSVGSVAALSTMVLAKLLQDGWSVYPAMGAVLLVGILLGALMGVLIHYLDIQPFIATLAGLFLARGVTFLISTDQIPITNEGFFEIAFKQVTLWSGYTTYWTVLVSLATVVVAAYVLARTRFGRTVYAIGGNEASAMLMGLRVAVVKVGVYAISGCCAALAGILYGLYLSSANSRAAIGWELDAIAAVVIGGTLLTGGRGFVIGSFIGVLVLGTIKALINFDGSLDPAWIRIVIGVLLLVFVVIQRLMTRRQT</sequence>
<evidence type="ECO:0000256" key="6">
    <source>
        <dbReference type="SAM" id="Phobius"/>
    </source>
</evidence>
<keyword evidence="8" id="KW-1185">Reference proteome</keyword>
<keyword evidence="7" id="KW-0813">Transport</keyword>
<comment type="subcellular location">
    <subcellularLocation>
        <location evidence="1">Cell membrane</location>
        <topology evidence="1">Multi-pass membrane protein</topology>
    </subcellularLocation>
</comment>
<evidence type="ECO:0000256" key="2">
    <source>
        <dbReference type="ARBA" id="ARBA00022475"/>
    </source>
</evidence>
<feature type="transmembrane region" description="Helical" evidence="6">
    <location>
        <begin position="176"/>
        <end position="200"/>
    </location>
</feature>
<dbReference type="Proteomes" id="UP000530424">
    <property type="component" value="Unassembled WGS sequence"/>
</dbReference>
<proteinExistence type="predicted"/>
<dbReference type="InterPro" id="IPR001851">
    <property type="entry name" value="ABC_transp_permease"/>
</dbReference>
<protein>
    <submittedName>
        <fullName evidence="7">Simple sugar transport system permease protein</fullName>
    </submittedName>
</protein>
<feature type="transmembrane region" description="Helical" evidence="6">
    <location>
        <begin position="136"/>
        <end position="155"/>
    </location>
</feature>
<keyword evidence="5 6" id="KW-0472">Membrane</keyword>
<gene>
    <name evidence="7" type="ORF">HNR19_003900</name>
</gene>
<dbReference type="NCBIfam" id="NF008630">
    <property type="entry name" value="PRK11618.1"/>
    <property type="match status" value="1"/>
</dbReference>
<keyword evidence="4 6" id="KW-1133">Transmembrane helix</keyword>
<evidence type="ECO:0000256" key="5">
    <source>
        <dbReference type="ARBA" id="ARBA00023136"/>
    </source>
</evidence>
<dbReference type="EMBL" id="JACCFP010000001">
    <property type="protein sequence ID" value="NYJ03202.1"/>
    <property type="molecule type" value="Genomic_DNA"/>
</dbReference>
<feature type="transmembrane region" description="Helical" evidence="6">
    <location>
        <begin position="310"/>
        <end position="330"/>
    </location>
</feature>
<keyword evidence="2" id="KW-1003">Cell membrane</keyword>
<keyword evidence="7" id="KW-0762">Sugar transport</keyword>
<dbReference type="RefSeq" id="WP_179669477.1">
    <property type="nucleotide sequence ID" value="NZ_JACCFP010000001.1"/>
</dbReference>
<name>A0A853C975_9ACTN</name>
<reference evidence="7 8" key="1">
    <citation type="submission" date="2020-07" db="EMBL/GenBank/DDBJ databases">
        <title>Sequencing the genomes of 1000 actinobacteria strains.</title>
        <authorList>
            <person name="Klenk H.-P."/>
        </authorList>
    </citation>
    <scope>NUCLEOTIDE SEQUENCE [LARGE SCALE GENOMIC DNA]</scope>
    <source>
        <strain evidence="7 8">DSM 103833</strain>
    </source>
</reference>
<feature type="transmembrane region" description="Helical" evidence="6">
    <location>
        <begin position="64"/>
        <end position="97"/>
    </location>
</feature>
<evidence type="ECO:0000256" key="1">
    <source>
        <dbReference type="ARBA" id="ARBA00004651"/>
    </source>
</evidence>
<keyword evidence="3 6" id="KW-0812">Transmembrane</keyword>
<dbReference type="CDD" id="cd06579">
    <property type="entry name" value="TM_PBP1_transp_AraH_like"/>
    <property type="match status" value="1"/>
</dbReference>
<accession>A0A853C975</accession>
<evidence type="ECO:0000313" key="8">
    <source>
        <dbReference type="Proteomes" id="UP000530424"/>
    </source>
</evidence>
<comment type="caution">
    <text evidence="7">The sequence shown here is derived from an EMBL/GenBank/DDBJ whole genome shotgun (WGS) entry which is preliminary data.</text>
</comment>
<dbReference type="PANTHER" id="PTHR32196">
    <property type="entry name" value="ABC TRANSPORTER PERMEASE PROTEIN YPHD-RELATED-RELATED"/>
    <property type="match status" value="1"/>
</dbReference>
<evidence type="ECO:0000313" key="7">
    <source>
        <dbReference type="EMBL" id="NYJ03202.1"/>
    </source>
</evidence>
<dbReference type="PANTHER" id="PTHR32196:SF63">
    <property type="entry name" value="INNER MEMBRANE ABC TRANSPORTER PERMEASE PROTEIN YJFF"/>
    <property type="match status" value="1"/>
</dbReference>
<organism evidence="7 8">
    <name type="scientific">Nocardioides thalensis</name>
    <dbReference type="NCBI Taxonomy" id="1914755"/>
    <lineage>
        <taxon>Bacteria</taxon>
        <taxon>Bacillati</taxon>
        <taxon>Actinomycetota</taxon>
        <taxon>Actinomycetes</taxon>
        <taxon>Propionibacteriales</taxon>
        <taxon>Nocardioidaceae</taxon>
        <taxon>Nocardioides</taxon>
    </lineage>
</organism>
<dbReference type="Pfam" id="PF02653">
    <property type="entry name" value="BPD_transp_2"/>
    <property type="match status" value="1"/>
</dbReference>
<feature type="transmembrane region" description="Helical" evidence="6">
    <location>
        <begin position="109"/>
        <end position="130"/>
    </location>
</feature>
<evidence type="ECO:0000256" key="4">
    <source>
        <dbReference type="ARBA" id="ARBA00022989"/>
    </source>
</evidence>
<evidence type="ECO:0000256" key="3">
    <source>
        <dbReference type="ARBA" id="ARBA00022692"/>
    </source>
</evidence>
<dbReference type="AlphaFoldDB" id="A0A853C975"/>
<dbReference type="GO" id="GO:0022857">
    <property type="term" value="F:transmembrane transporter activity"/>
    <property type="evidence" value="ECO:0007669"/>
    <property type="project" value="InterPro"/>
</dbReference>
<dbReference type="GO" id="GO:0005886">
    <property type="term" value="C:plasma membrane"/>
    <property type="evidence" value="ECO:0007669"/>
    <property type="project" value="UniProtKB-SubCell"/>
</dbReference>
<feature type="transmembrane region" description="Helical" evidence="6">
    <location>
        <begin position="230"/>
        <end position="251"/>
    </location>
</feature>